<dbReference type="Gene3D" id="3.90.1150.10">
    <property type="entry name" value="Aspartate Aminotransferase, domain 1"/>
    <property type="match status" value="1"/>
</dbReference>
<accession>A0AAF0C3D0</accession>
<evidence type="ECO:0000256" key="3">
    <source>
        <dbReference type="ARBA" id="ARBA00022576"/>
    </source>
</evidence>
<evidence type="ECO:0000256" key="6">
    <source>
        <dbReference type="PIRSR" id="PIRSR000524-1"/>
    </source>
</evidence>
<keyword evidence="13" id="KW-1185">Reference proteome</keyword>
<keyword evidence="4" id="KW-0808">Transferase</keyword>
<dbReference type="CDD" id="cd06451">
    <property type="entry name" value="AGAT_like"/>
    <property type="match status" value="1"/>
</dbReference>
<dbReference type="InterPro" id="IPR015424">
    <property type="entry name" value="PyrdxlP-dep_Trfase"/>
</dbReference>
<dbReference type="FunFam" id="3.40.640.10:FF:000027">
    <property type="entry name" value="Serine--pyruvate aminotransferase, mitochondrial"/>
    <property type="match status" value="1"/>
</dbReference>
<dbReference type="InterPro" id="IPR020578">
    <property type="entry name" value="Aminotrans_V_PyrdxlP_BS"/>
</dbReference>
<feature type="binding site" evidence="6">
    <location>
        <position position="347"/>
    </location>
    <ligand>
        <name>substrate</name>
    </ligand>
</feature>
<evidence type="ECO:0000256" key="9">
    <source>
        <dbReference type="RuleBase" id="RU004504"/>
    </source>
</evidence>
<name>A0AAF0C3D0_9GAMM</name>
<comment type="cofactor">
    <cofactor evidence="1 7 9">
        <name>pyridoxal 5'-phosphate</name>
        <dbReference type="ChEBI" id="CHEBI:597326"/>
    </cofactor>
</comment>
<dbReference type="Proteomes" id="UP000032568">
    <property type="component" value="Chromosome"/>
</dbReference>
<dbReference type="Gene3D" id="3.40.640.10">
    <property type="entry name" value="Type I PLP-dependent aspartate aminotransferase-like (Major domain)"/>
    <property type="match status" value="1"/>
</dbReference>
<gene>
    <name evidence="12" type="ORF">SG35_026970</name>
</gene>
<evidence type="ECO:0000256" key="8">
    <source>
        <dbReference type="RuleBase" id="RU004075"/>
    </source>
</evidence>
<evidence type="ECO:0000256" key="2">
    <source>
        <dbReference type="ARBA" id="ARBA00009236"/>
    </source>
</evidence>
<evidence type="ECO:0000256" key="7">
    <source>
        <dbReference type="PIRSR" id="PIRSR000524-50"/>
    </source>
</evidence>
<dbReference type="Pfam" id="PF00266">
    <property type="entry name" value="Aminotran_5"/>
    <property type="match status" value="1"/>
</dbReference>
<dbReference type="PANTHER" id="PTHR21152">
    <property type="entry name" value="AMINOTRANSFERASE CLASS V"/>
    <property type="match status" value="1"/>
</dbReference>
<dbReference type="GO" id="GO:0008453">
    <property type="term" value="F:alanine-glyoxylate transaminase activity"/>
    <property type="evidence" value="ECO:0007669"/>
    <property type="project" value="TreeGrafter"/>
</dbReference>
<dbReference type="InterPro" id="IPR015421">
    <property type="entry name" value="PyrdxlP-dep_Trfase_major"/>
</dbReference>
<reference evidence="12 13" key="2">
    <citation type="journal article" date="2022" name="Mar. Drugs">
        <title>Bioassay-Guided Fractionation Leads to the Detection of Cholic Acid Generated by the Rare Thalassomonas sp.</title>
        <authorList>
            <person name="Pheiffer F."/>
            <person name="Schneider Y.K."/>
            <person name="Hansen E.H."/>
            <person name="Andersen J.H."/>
            <person name="Isaksson J."/>
            <person name="Busche T."/>
            <person name="R C."/>
            <person name="Kalinowski J."/>
            <person name="Zyl L.V."/>
            <person name="Trindade M."/>
        </authorList>
    </citation>
    <scope>NUCLEOTIDE SEQUENCE [LARGE SCALE GENOMIC DNA]</scope>
    <source>
        <strain evidence="12 13">A5K-106</strain>
    </source>
</reference>
<keyword evidence="5 7" id="KW-0663">Pyridoxal phosphate</keyword>
<evidence type="ECO:0000256" key="1">
    <source>
        <dbReference type="ARBA" id="ARBA00001933"/>
    </source>
</evidence>
<comment type="similarity">
    <text evidence="2 8">Belongs to the class-V pyridoxal-phosphate-dependent aminotransferase family.</text>
</comment>
<evidence type="ECO:0000313" key="12">
    <source>
        <dbReference type="EMBL" id="WDD98828.1"/>
    </source>
</evidence>
<evidence type="ECO:0000256" key="10">
    <source>
        <dbReference type="SAM" id="MobiDB-lite"/>
    </source>
</evidence>
<sequence length="373" mass="40448">MNFTSFHPTPRTLMGPGPSDVSPRVLSALSRPTIGHLDPEFVAMMDELKALLKYAFQTENELTMPVSAPGSAGMETCFVNLIEPGEKVIVCVNGVFGTRMVENVERIGATAIVVNDDWGKPVDLEKVKKAFSEHPDAACLAFVHAETSTGVLSDAKALCQIARDNGALSIVDAVTSLGGVELRVDDWGIDAVYSGSQKCLSCVPGISPVSFSPKAVEKLKGRKTKVPSWFLDQSLVMNYWGGEGKRTYHHTAPVNAMYALHESLLLLKQEGLENAWQRHKDQHELLKKGLTELGIEFIVDEAYRLPQLNTVVIPAGVDDAEVRGKLLNNYNLEIGAGLGIFAGKAWRIGLMGYAAREENVALCLTALKSALAK</sequence>
<keyword evidence="3 12" id="KW-0032">Aminotransferase</keyword>
<dbReference type="EMBL" id="CP059735">
    <property type="protein sequence ID" value="WDD98828.1"/>
    <property type="molecule type" value="Genomic_DNA"/>
</dbReference>
<dbReference type="InterPro" id="IPR000192">
    <property type="entry name" value="Aminotrans_V_dom"/>
</dbReference>
<organism evidence="12 13">
    <name type="scientific">Thalassomonas actiniarum</name>
    <dbReference type="NCBI Taxonomy" id="485447"/>
    <lineage>
        <taxon>Bacteria</taxon>
        <taxon>Pseudomonadati</taxon>
        <taxon>Pseudomonadota</taxon>
        <taxon>Gammaproteobacteria</taxon>
        <taxon>Alteromonadales</taxon>
        <taxon>Colwelliaceae</taxon>
        <taxon>Thalassomonas</taxon>
    </lineage>
</organism>
<evidence type="ECO:0000256" key="5">
    <source>
        <dbReference type="ARBA" id="ARBA00022898"/>
    </source>
</evidence>
<dbReference type="KEGG" id="tact:SG35_026970"/>
<dbReference type="RefSeq" id="WP_044834222.1">
    <property type="nucleotide sequence ID" value="NZ_CP059735.1"/>
</dbReference>
<feature type="modified residue" description="N6-(pyridoxal phosphate)lysine" evidence="7">
    <location>
        <position position="198"/>
    </location>
</feature>
<evidence type="ECO:0000313" key="13">
    <source>
        <dbReference type="Proteomes" id="UP000032568"/>
    </source>
</evidence>
<dbReference type="AlphaFoldDB" id="A0AAF0C3D0"/>
<feature type="domain" description="Aminotransferase class V" evidence="11">
    <location>
        <begin position="33"/>
        <end position="338"/>
    </location>
</feature>
<evidence type="ECO:0000256" key="4">
    <source>
        <dbReference type="ARBA" id="ARBA00022679"/>
    </source>
</evidence>
<dbReference type="InterPro" id="IPR024169">
    <property type="entry name" value="SP_NH2Trfase/AEP_transaminase"/>
</dbReference>
<dbReference type="GO" id="GO:0019265">
    <property type="term" value="P:glycine biosynthetic process, by transamination of glyoxylate"/>
    <property type="evidence" value="ECO:0007669"/>
    <property type="project" value="TreeGrafter"/>
</dbReference>
<dbReference type="PROSITE" id="PS00595">
    <property type="entry name" value="AA_TRANSFER_CLASS_5"/>
    <property type="match status" value="1"/>
</dbReference>
<evidence type="ECO:0000259" key="11">
    <source>
        <dbReference type="Pfam" id="PF00266"/>
    </source>
</evidence>
<protein>
    <submittedName>
        <fullName evidence="12">Alanine--glyoxylate aminotransferase family protein</fullName>
    </submittedName>
</protein>
<dbReference type="SUPFAM" id="SSF53383">
    <property type="entry name" value="PLP-dependent transferases"/>
    <property type="match status" value="1"/>
</dbReference>
<dbReference type="PIRSF" id="PIRSF000524">
    <property type="entry name" value="SPT"/>
    <property type="match status" value="1"/>
</dbReference>
<dbReference type="PANTHER" id="PTHR21152:SF40">
    <property type="entry name" value="ALANINE--GLYOXYLATE AMINOTRANSFERASE"/>
    <property type="match status" value="1"/>
</dbReference>
<dbReference type="InterPro" id="IPR015422">
    <property type="entry name" value="PyrdxlP-dep_Trfase_small"/>
</dbReference>
<reference evidence="12 13" key="1">
    <citation type="journal article" date="2015" name="Genome Announc.">
        <title>Draft Genome Sequences of Marine Isolates of Thalassomonas viridans and Thalassomonas actiniarum.</title>
        <authorList>
            <person name="Olonade I."/>
            <person name="van Zyl L.J."/>
            <person name="Trindade M."/>
        </authorList>
    </citation>
    <scope>NUCLEOTIDE SEQUENCE [LARGE SCALE GENOMIC DNA]</scope>
    <source>
        <strain evidence="12 13">A5K-106</strain>
    </source>
</reference>
<feature type="region of interest" description="Disordered" evidence="10">
    <location>
        <begin position="1"/>
        <end position="22"/>
    </location>
</feature>
<proteinExistence type="inferred from homology"/>
<dbReference type="GO" id="GO:0004760">
    <property type="term" value="F:L-serine-pyruvate transaminase activity"/>
    <property type="evidence" value="ECO:0007669"/>
    <property type="project" value="TreeGrafter"/>
</dbReference>